<accession>A0A251V6I8</accession>
<evidence type="ECO:0000259" key="8">
    <source>
        <dbReference type="PROSITE" id="PS51635"/>
    </source>
</evidence>
<evidence type="ECO:0000313" key="10">
    <source>
        <dbReference type="EMBL" id="OTG30873.1"/>
    </source>
</evidence>
<evidence type="ECO:0000256" key="5">
    <source>
        <dbReference type="ARBA" id="ARBA00023098"/>
    </source>
</evidence>
<dbReference type="PROSITE" id="PS51635">
    <property type="entry name" value="PNPLA"/>
    <property type="match status" value="1"/>
</dbReference>
<reference evidence="9 11" key="1">
    <citation type="journal article" date="2017" name="Nature">
        <title>The sunflower genome provides insights into oil metabolism, flowering and Asterid evolution.</title>
        <authorList>
            <person name="Badouin H."/>
            <person name="Gouzy J."/>
            <person name="Grassa C.J."/>
            <person name="Murat F."/>
            <person name="Staton S.E."/>
            <person name="Cottret L."/>
            <person name="Lelandais-Briere C."/>
            <person name="Owens G.L."/>
            <person name="Carrere S."/>
            <person name="Mayjonade B."/>
            <person name="Legrand L."/>
            <person name="Gill N."/>
            <person name="Kane N.C."/>
            <person name="Bowers J.E."/>
            <person name="Hubner S."/>
            <person name="Bellec A."/>
            <person name="Berard A."/>
            <person name="Berges H."/>
            <person name="Blanchet N."/>
            <person name="Boniface M.C."/>
            <person name="Brunel D."/>
            <person name="Catrice O."/>
            <person name="Chaidir N."/>
            <person name="Claudel C."/>
            <person name="Donnadieu C."/>
            <person name="Faraut T."/>
            <person name="Fievet G."/>
            <person name="Helmstetter N."/>
            <person name="King M."/>
            <person name="Knapp S.J."/>
            <person name="Lai Z."/>
            <person name="Le Paslier M.C."/>
            <person name="Lippi Y."/>
            <person name="Lorenzon L."/>
            <person name="Mandel J.R."/>
            <person name="Marage G."/>
            <person name="Marchand G."/>
            <person name="Marquand E."/>
            <person name="Bret-Mestries E."/>
            <person name="Morien E."/>
            <person name="Nambeesan S."/>
            <person name="Nguyen T."/>
            <person name="Pegot-Espagnet P."/>
            <person name="Pouilly N."/>
            <person name="Raftis F."/>
            <person name="Sallet E."/>
            <person name="Schiex T."/>
            <person name="Thomas J."/>
            <person name="Vandecasteele C."/>
            <person name="Vares D."/>
            <person name="Vear F."/>
            <person name="Vautrin S."/>
            <person name="Crespi M."/>
            <person name="Mangin B."/>
            <person name="Burke J.M."/>
            <person name="Salse J."/>
            <person name="Munos S."/>
            <person name="Vincourt P."/>
            <person name="Rieseberg L.H."/>
            <person name="Langlade N.B."/>
        </authorList>
    </citation>
    <scope>NUCLEOTIDE SEQUENCE [LARGE SCALE GENOMIC DNA]</scope>
    <source>
        <strain evidence="11">cv. SF193</strain>
        <tissue evidence="9">Leaves</tissue>
    </source>
</reference>
<dbReference type="SUPFAM" id="SSF52151">
    <property type="entry name" value="FabD/lysophospholipase-like"/>
    <property type="match status" value="1"/>
</dbReference>
<feature type="short sequence motif" description="GXSXG" evidence="6">
    <location>
        <begin position="57"/>
        <end position="61"/>
    </location>
</feature>
<evidence type="ECO:0000313" key="11">
    <source>
        <dbReference type="Proteomes" id="UP000215914"/>
    </source>
</evidence>
<dbReference type="EMBL" id="MNCJ02000318">
    <property type="protein sequence ID" value="KAF5813409.1"/>
    <property type="molecule type" value="Genomic_DNA"/>
</dbReference>
<organism evidence="10 11">
    <name type="scientific">Helianthus annuus</name>
    <name type="common">Common sunflower</name>
    <dbReference type="NCBI Taxonomy" id="4232"/>
    <lineage>
        <taxon>Eukaryota</taxon>
        <taxon>Viridiplantae</taxon>
        <taxon>Streptophyta</taxon>
        <taxon>Embryophyta</taxon>
        <taxon>Tracheophyta</taxon>
        <taxon>Spermatophyta</taxon>
        <taxon>Magnoliopsida</taxon>
        <taxon>eudicotyledons</taxon>
        <taxon>Gunneridae</taxon>
        <taxon>Pentapetalae</taxon>
        <taxon>asterids</taxon>
        <taxon>campanulids</taxon>
        <taxon>Asterales</taxon>
        <taxon>Asteraceae</taxon>
        <taxon>Asteroideae</taxon>
        <taxon>Heliantheae alliance</taxon>
        <taxon>Heliantheae</taxon>
        <taxon>Helianthus</taxon>
    </lineage>
</organism>
<comment type="function">
    <text evidence="7">Lipolytic acyl hydrolase (LAH).</text>
</comment>
<evidence type="ECO:0000256" key="3">
    <source>
        <dbReference type="ARBA" id="ARBA00022821"/>
    </source>
</evidence>
<dbReference type="InterPro" id="IPR002641">
    <property type="entry name" value="PNPLA_dom"/>
</dbReference>
<feature type="short sequence motif" description="GXGXXG" evidence="6">
    <location>
        <begin position="19"/>
        <end position="24"/>
    </location>
</feature>
<protein>
    <recommendedName>
        <fullName evidence="7">Patatin</fullName>
        <ecNumber evidence="7">3.1.1.-</ecNumber>
    </recommendedName>
</protein>
<dbReference type="OMA" id="KDICIST"/>
<evidence type="ECO:0000256" key="1">
    <source>
        <dbReference type="ARBA" id="ARBA00010240"/>
    </source>
</evidence>
<keyword evidence="3" id="KW-0611">Plant defense</keyword>
<dbReference type="PANTHER" id="PTHR32176">
    <property type="entry name" value="XYLOSE ISOMERASE"/>
    <property type="match status" value="1"/>
</dbReference>
<feature type="active site" description="Nucleophile" evidence="6">
    <location>
        <position position="59"/>
    </location>
</feature>
<dbReference type="GO" id="GO:0047372">
    <property type="term" value="F:monoacylglycerol lipase activity"/>
    <property type="evidence" value="ECO:0000318"/>
    <property type="project" value="GO_Central"/>
</dbReference>
<dbReference type="InterPro" id="IPR016035">
    <property type="entry name" value="Acyl_Trfase/lysoPLipase"/>
</dbReference>
<comment type="domain">
    <text evidence="7">The nitrogen atoms of the two glycine residues in the GGXR motif define the oxyanion hole, and stabilize the oxyanion that forms during the nucleophilic attack by the catalytic serine during substrate cleavage.</text>
</comment>
<dbReference type="InParanoid" id="A0A251V6I8"/>
<dbReference type="Gene3D" id="3.40.1090.10">
    <property type="entry name" value="Cytosolic phospholipase A2 catalytic domain"/>
    <property type="match status" value="1"/>
</dbReference>
<dbReference type="FunFam" id="3.40.1090.10:FF:000005">
    <property type="entry name" value="Patatin"/>
    <property type="match status" value="1"/>
</dbReference>
<keyword evidence="10" id="KW-0808">Transferase</keyword>
<dbReference type="Proteomes" id="UP000215914">
    <property type="component" value="Chromosome 3"/>
</dbReference>
<reference evidence="9" key="3">
    <citation type="submission" date="2020-06" db="EMBL/GenBank/DDBJ databases">
        <title>Helianthus annuus Genome sequencing and assembly Release 2.</title>
        <authorList>
            <person name="Gouzy J."/>
            <person name="Langlade N."/>
            <person name="Munos S."/>
        </authorList>
    </citation>
    <scope>NUCLEOTIDE SEQUENCE</scope>
    <source>
        <tissue evidence="9">Leaves</tissue>
    </source>
</reference>
<dbReference type="PANTHER" id="PTHR32176:SF103">
    <property type="entry name" value="OS08G0376550 PROTEIN"/>
    <property type="match status" value="1"/>
</dbReference>
<dbReference type="GO" id="GO:0016042">
    <property type="term" value="P:lipid catabolic process"/>
    <property type="evidence" value="ECO:0007669"/>
    <property type="project" value="UniProtKB-UniRule"/>
</dbReference>
<comment type="similarity">
    <text evidence="1 7">Belongs to the patatin family.</text>
</comment>
<keyword evidence="11" id="KW-1185">Reference proteome</keyword>
<dbReference type="EC" id="3.1.1.-" evidence="7"/>
<dbReference type="GO" id="GO:0016740">
    <property type="term" value="F:transferase activity"/>
    <property type="evidence" value="ECO:0007669"/>
    <property type="project" value="UniProtKB-KW"/>
</dbReference>
<dbReference type="Pfam" id="PF01734">
    <property type="entry name" value="Patatin"/>
    <property type="match status" value="1"/>
</dbReference>
<evidence type="ECO:0000256" key="6">
    <source>
        <dbReference type="PROSITE-ProRule" id="PRU01161"/>
    </source>
</evidence>
<dbReference type="GO" id="GO:0006952">
    <property type="term" value="P:defense response"/>
    <property type="evidence" value="ECO:0007669"/>
    <property type="project" value="UniProtKB-KW"/>
</dbReference>
<gene>
    <name evidence="10" type="ORF">HannXRQ_Chr03g0069251</name>
    <name evidence="9" type="ORF">HanXRQr2_Chr03g0097981</name>
</gene>
<sequence length="391" mass="44392">MERKPPVYGKLITVLSIDGGGVRGLIPATILEFLEGELQKLDGEDARIADYFDIIAGTSTGGLITAMLAAPNEHRRPLFKAKEIIDFYLHMCPKIFPQHWCYTFIRRLKSLIRGPMYDGKCLHDFIRKKLVDTRLGDTLTNVVIPTFDIERLKPTIFSSIEVNEKPYMNAYLSDICIATSAAPTYLPPHYFETSQGGKKHKFDLIDGGVALNNPTHIAMRELSEQFHRKNLDFPILISSSEYARFVVLSLGTGVCNIQGKYKASEAKKWGLLGWFAPLLDIFTSADSDMDDFHLSSVFKTHNAQNNYLRIQEHCLDSKLSQLDRATKENMEGLIEVGKRLLTSKVSTAKLEQDRFVPWSNETNAEVLIQFARKLSDEKRLRDHRSEDKANF</sequence>
<feature type="active site" description="Proton acceptor" evidence="6">
    <location>
        <position position="206"/>
    </location>
</feature>
<dbReference type="EMBL" id="CM007892">
    <property type="protein sequence ID" value="OTG30873.1"/>
    <property type="molecule type" value="Genomic_DNA"/>
</dbReference>
<evidence type="ECO:0000256" key="7">
    <source>
        <dbReference type="RuleBase" id="RU361262"/>
    </source>
</evidence>
<reference evidence="10" key="2">
    <citation type="submission" date="2017-02" db="EMBL/GenBank/DDBJ databases">
        <title>Sunflower complete genome.</title>
        <authorList>
            <person name="Langlade N."/>
            <person name="Munos S."/>
        </authorList>
    </citation>
    <scope>NUCLEOTIDE SEQUENCE [LARGE SCALE GENOMIC DNA]</scope>
    <source>
        <tissue evidence="10">Leaves</tissue>
    </source>
</reference>
<proteinExistence type="inferred from homology"/>
<dbReference type="AlphaFoldDB" id="A0A251V6I8"/>
<feature type="domain" description="PNPLA" evidence="8">
    <location>
        <begin position="15"/>
        <end position="219"/>
    </location>
</feature>
<evidence type="ECO:0000256" key="2">
    <source>
        <dbReference type="ARBA" id="ARBA00022801"/>
    </source>
</evidence>
<name>A0A251V6I8_HELAN</name>
<evidence type="ECO:0000313" key="9">
    <source>
        <dbReference type="EMBL" id="KAF5813409.1"/>
    </source>
</evidence>
<feature type="short sequence motif" description="DGA/G" evidence="6">
    <location>
        <begin position="206"/>
        <end position="208"/>
    </location>
</feature>
<keyword evidence="4 6" id="KW-0442">Lipid degradation</keyword>
<evidence type="ECO:0000256" key="4">
    <source>
        <dbReference type="ARBA" id="ARBA00022963"/>
    </source>
</evidence>
<keyword evidence="2 6" id="KW-0378">Hydrolase</keyword>
<dbReference type="GO" id="GO:0004620">
    <property type="term" value="F:phospholipase activity"/>
    <property type="evidence" value="ECO:0000318"/>
    <property type="project" value="GO_Central"/>
</dbReference>
<keyword evidence="5 6" id="KW-0443">Lipid metabolism</keyword>
<dbReference type="Gramene" id="mRNA:HanXRQr2_Chr03g0097981">
    <property type="protein sequence ID" value="mRNA:HanXRQr2_Chr03g0097981"/>
    <property type="gene ID" value="HanXRQr2_Chr03g0097981"/>
</dbReference>